<sequence length="193" mass="20332">MHFASLFLSALATTAIASPIVHVKRDATSIISSISAISAQITTLNNTLNTFTPGNLINTFTVLKIQQQTKQVEDAINAAINTAGNSKNLNADDSGKIATATLDFTPKTYSLLDNLQRKKPVFDKAVLGLVSVSSMVKDSLQRQKQLSASFSSTLASKLAEPYKSLAPIISDSVAAAFDKAIKTFSAPSGGLLG</sequence>
<evidence type="ECO:0000256" key="1">
    <source>
        <dbReference type="SAM" id="SignalP"/>
    </source>
</evidence>
<organism evidence="2 3">
    <name type="scientific">Zymoseptoria tritici (strain ST99CH_3D7)</name>
    <dbReference type="NCBI Taxonomy" id="1276538"/>
    <lineage>
        <taxon>Eukaryota</taxon>
        <taxon>Fungi</taxon>
        <taxon>Dikarya</taxon>
        <taxon>Ascomycota</taxon>
        <taxon>Pezizomycotina</taxon>
        <taxon>Dothideomycetes</taxon>
        <taxon>Dothideomycetidae</taxon>
        <taxon>Mycosphaerellales</taxon>
        <taxon>Mycosphaerellaceae</taxon>
        <taxon>Zymoseptoria</taxon>
    </lineage>
</organism>
<evidence type="ECO:0000313" key="3">
    <source>
        <dbReference type="Proteomes" id="UP000215127"/>
    </source>
</evidence>
<dbReference type="InterPro" id="IPR021054">
    <property type="entry name" value="Cell_wall_mannoprotein_1"/>
</dbReference>
<accession>A0A1X7S845</accession>
<keyword evidence="1" id="KW-0732">Signal</keyword>
<dbReference type="PANTHER" id="PTHR38123">
    <property type="entry name" value="CELL WALL SERINE-THREONINE-RICH GALACTOMANNOPROTEIN MP1 (AFU_ORTHOLOGUE AFUA_4G03240)"/>
    <property type="match status" value="1"/>
</dbReference>
<gene>
    <name evidence="2" type="ORF">ZT3D7_G10562</name>
</gene>
<dbReference type="Proteomes" id="UP000215127">
    <property type="component" value="Chromosome 11"/>
</dbReference>
<feature type="signal peptide" evidence="1">
    <location>
        <begin position="1"/>
        <end position="17"/>
    </location>
</feature>
<keyword evidence="3" id="KW-1185">Reference proteome</keyword>
<feature type="chain" id="PRO_5013208395" evidence="1">
    <location>
        <begin position="18"/>
        <end position="193"/>
    </location>
</feature>
<protein>
    <submittedName>
        <fullName evidence="2">Uncharacterized protein</fullName>
    </submittedName>
</protein>
<dbReference type="Pfam" id="PF12296">
    <property type="entry name" value="HsbA"/>
    <property type="match status" value="1"/>
</dbReference>
<name>A0A1X7S845_ZYMT9</name>
<dbReference type="STRING" id="1276538.A0A1X7S845"/>
<proteinExistence type="predicted"/>
<dbReference type="Gene3D" id="1.20.1280.140">
    <property type="match status" value="1"/>
</dbReference>
<dbReference type="AlphaFoldDB" id="A0A1X7S845"/>
<evidence type="ECO:0000313" key="2">
    <source>
        <dbReference type="EMBL" id="SMQ55407.1"/>
    </source>
</evidence>
<dbReference type="GO" id="GO:0005576">
    <property type="term" value="C:extracellular region"/>
    <property type="evidence" value="ECO:0007669"/>
    <property type="project" value="TreeGrafter"/>
</dbReference>
<dbReference type="EMBL" id="LT853702">
    <property type="protein sequence ID" value="SMQ55407.1"/>
    <property type="molecule type" value="Genomic_DNA"/>
</dbReference>
<reference evidence="2 3" key="1">
    <citation type="submission" date="2016-06" db="EMBL/GenBank/DDBJ databases">
        <authorList>
            <person name="Kjaerup R.B."/>
            <person name="Dalgaard T.S."/>
            <person name="Juul-Madsen H.R."/>
        </authorList>
    </citation>
    <scope>NUCLEOTIDE SEQUENCE [LARGE SCALE GENOMIC DNA]</scope>
</reference>
<dbReference type="PANTHER" id="PTHR38123:SF4">
    <property type="entry name" value="CELL WALL GALACTOMANNOPROTEIN, PUTATIVE (AFU_ORTHOLOGUE AFUA_4G00870)-RELATED"/>
    <property type="match status" value="1"/>
</dbReference>